<dbReference type="Proteomes" id="UP000199441">
    <property type="component" value="Unassembled WGS sequence"/>
</dbReference>
<dbReference type="AlphaFoldDB" id="A0A1H3B3C2"/>
<sequence>MRATTCSLIAVLAFSVSGCEFLRETFFDRSPPFEAPAPQPERETRPVLVALDADAVLVGMDDTVQCLGSAGAAGRANGWTGTLTECPYPYTYEVVLAAGTLPGRVVLQEVLGPAVVDDAAVPFRPLAVVTVTNLSGQSFRFESSAGF</sequence>
<evidence type="ECO:0000313" key="1">
    <source>
        <dbReference type="EMBL" id="SDX36437.1"/>
    </source>
</evidence>
<reference evidence="2" key="1">
    <citation type="submission" date="2016-10" db="EMBL/GenBank/DDBJ databases">
        <authorList>
            <person name="Varghese N."/>
            <person name="Submissions S."/>
        </authorList>
    </citation>
    <scope>NUCLEOTIDE SEQUENCE [LARGE SCALE GENOMIC DNA]</scope>
    <source>
        <strain evidence="2">DSM 26922</strain>
    </source>
</reference>
<evidence type="ECO:0000313" key="2">
    <source>
        <dbReference type="Proteomes" id="UP000199441"/>
    </source>
</evidence>
<protein>
    <submittedName>
        <fullName evidence="1">Uncharacterized protein</fullName>
    </submittedName>
</protein>
<dbReference type="PROSITE" id="PS51257">
    <property type="entry name" value="PROKAR_LIPOPROTEIN"/>
    <property type="match status" value="1"/>
</dbReference>
<name>A0A1H3B3C2_9RHOB</name>
<dbReference type="RefSeq" id="WP_089947771.1">
    <property type="nucleotide sequence ID" value="NZ_FNOI01000006.1"/>
</dbReference>
<dbReference type="EMBL" id="FNOI01000006">
    <property type="protein sequence ID" value="SDX36437.1"/>
    <property type="molecule type" value="Genomic_DNA"/>
</dbReference>
<accession>A0A1H3B3C2</accession>
<keyword evidence="2" id="KW-1185">Reference proteome</keyword>
<dbReference type="OrthoDB" id="7850536at2"/>
<gene>
    <name evidence="1" type="ORF">SAMN04488001_3037</name>
</gene>
<proteinExistence type="predicted"/>
<dbReference type="STRING" id="670155.SAMN04488001_3037"/>
<organism evidence="1 2">
    <name type="scientific">Litoreibacter albidus</name>
    <dbReference type="NCBI Taxonomy" id="670155"/>
    <lineage>
        <taxon>Bacteria</taxon>
        <taxon>Pseudomonadati</taxon>
        <taxon>Pseudomonadota</taxon>
        <taxon>Alphaproteobacteria</taxon>
        <taxon>Rhodobacterales</taxon>
        <taxon>Roseobacteraceae</taxon>
        <taxon>Litoreibacter</taxon>
    </lineage>
</organism>